<evidence type="ECO:0000313" key="3">
    <source>
        <dbReference type="Proteomes" id="UP001610432"/>
    </source>
</evidence>
<protein>
    <submittedName>
        <fullName evidence="2">Uncharacterized protein</fullName>
    </submittedName>
</protein>
<evidence type="ECO:0000256" key="1">
    <source>
        <dbReference type="SAM" id="MobiDB-lite"/>
    </source>
</evidence>
<gene>
    <name evidence="2" type="ORF">BJX67DRAFT_233051</name>
</gene>
<comment type="caution">
    <text evidence="2">The sequence shown here is derived from an EMBL/GenBank/DDBJ whole genome shotgun (WGS) entry which is preliminary data.</text>
</comment>
<dbReference type="RefSeq" id="XP_070882900.1">
    <property type="nucleotide sequence ID" value="XM_071025967.1"/>
</dbReference>
<sequence>MNHDACSLDESVGIRCDSSMKMPNSINLDQNSMANGSELRILPEHIRLQDVLCNKRPTFSTHLDISLTGKVSTRSLGSSGAWTMLASSSRPPHRRHKPALQDGTTKVPRQRQYPPHTVSKRCCQTNLQLRQHQVQASMPMPLPFPSSCLVIPWLELGDDYQSNGLIQGSHRQ</sequence>
<dbReference type="EMBL" id="JBFXLQ010000046">
    <property type="protein sequence ID" value="KAL2863921.1"/>
    <property type="molecule type" value="Genomic_DNA"/>
</dbReference>
<reference evidence="2 3" key="1">
    <citation type="submission" date="2024-07" db="EMBL/GenBank/DDBJ databases">
        <title>Section-level genome sequencing and comparative genomics of Aspergillus sections Usti and Cavernicolus.</title>
        <authorList>
            <consortium name="Lawrence Berkeley National Laboratory"/>
            <person name="Nybo J.L."/>
            <person name="Vesth T.C."/>
            <person name="Theobald S."/>
            <person name="Frisvad J.C."/>
            <person name="Larsen T.O."/>
            <person name="Kjaerboelling I."/>
            <person name="Rothschild-Mancinelli K."/>
            <person name="Lyhne E.K."/>
            <person name="Kogle M.E."/>
            <person name="Barry K."/>
            <person name="Clum A."/>
            <person name="Na H."/>
            <person name="Ledsgaard L."/>
            <person name="Lin J."/>
            <person name="Lipzen A."/>
            <person name="Kuo A."/>
            <person name="Riley R."/>
            <person name="Mondo S."/>
            <person name="Labutti K."/>
            <person name="Haridas S."/>
            <person name="Pangalinan J."/>
            <person name="Salamov A.A."/>
            <person name="Simmons B.A."/>
            <person name="Magnuson J.K."/>
            <person name="Chen J."/>
            <person name="Drula E."/>
            <person name="Henrissat B."/>
            <person name="Wiebenga A."/>
            <person name="Lubbers R.J."/>
            <person name="Gomes A.C."/>
            <person name="Macurrencykelacurrency M.R."/>
            <person name="Stajich J."/>
            <person name="Grigoriev I.V."/>
            <person name="Mortensen U.H."/>
            <person name="De Vries R.P."/>
            <person name="Baker S.E."/>
            <person name="Andersen M.R."/>
        </authorList>
    </citation>
    <scope>NUCLEOTIDE SEQUENCE [LARGE SCALE GENOMIC DNA]</scope>
    <source>
        <strain evidence="2 3">CBS 449.75</strain>
    </source>
</reference>
<dbReference type="Proteomes" id="UP001610432">
    <property type="component" value="Unassembled WGS sequence"/>
</dbReference>
<name>A0ABR4LHJ2_9EURO</name>
<dbReference type="GeneID" id="98141039"/>
<keyword evidence="3" id="KW-1185">Reference proteome</keyword>
<proteinExistence type="predicted"/>
<organism evidence="2 3">
    <name type="scientific">Aspergillus lucknowensis</name>
    <dbReference type="NCBI Taxonomy" id="176173"/>
    <lineage>
        <taxon>Eukaryota</taxon>
        <taxon>Fungi</taxon>
        <taxon>Dikarya</taxon>
        <taxon>Ascomycota</taxon>
        <taxon>Pezizomycotina</taxon>
        <taxon>Eurotiomycetes</taxon>
        <taxon>Eurotiomycetidae</taxon>
        <taxon>Eurotiales</taxon>
        <taxon>Aspergillaceae</taxon>
        <taxon>Aspergillus</taxon>
        <taxon>Aspergillus subgen. Nidulantes</taxon>
    </lineage>
</organism>
<evidence type="ECO:0000313" key="2">
    <source>
        <dbReference type="EMBL" id="KAL2863921.1"/>
    </source>
</evidence>
<feature type="region of interest" description="Disordered" evidence="1">
    <location>
        <begin position="84"/>
        <end position="118"/>
    </location>
</feature>
<accession>A0ABR4LHJ2</accession>